<evidence type="ECO:0000256" key="6">
    <source>
        <dbReference type="ARBA" id="ARBA00023004"/>
    </source>
</evidence>
<evidence type="ECO:0000259" key="8">
    <source>
        <dbReference type="Pfam" id="PF00775"/>
    </source>
</evidence>
<dbReference type="SUPFAM" id="SSF49482">
    <property type="entry name" value="Aromatic compound dioxygenase"/>
    <property type="match status" value="1"/>
</dbReference>
<comment type="caution">
    <text evidence="10">The sequence shown here is derived from an EMBL/GenBank/DDBJ whole genome shotgun (WGS) entry which is preliminary data.</text>
</comment>
<feature type="compositionally biased region" description="Low complexity" evidence="7">
    <location>
        <begin position="32"/>
        <end position="53"/>
    </location>
</feature>
<reference evidence="10" key="1">
    <citation type="submission" date="2023-01" db="EMBL/GenBank/DDBJ databases">
        <title>The growth and conidiation of Purpureocillium lavendulum are regulated by nitrogen source and histone H3K14 acetylation.</title>
        <authorList>
            <person name="Tang P."/>
            <person name="Han J."/>
            <person name="Zhang C."/>
            <person name="Tang P."/>
            <person name="Qi F."/>
            <person name="Zhang K."/>
            <person name="Liang L."/>
        </authorList>
    </citation>
    <scope>NUCLEOTIDE SEQUENCE</scope>
    <source>
        <strain evidence="10">YMF1.00683</strain>
    </source>
</reference>
<comment type="similarity">
    <text evidence="2">Belongs to the intradiol ring-cleavage dioxygenase family.</text>
</comment>
<dbReference type="PANTHER" id="PTHR33711:SF5">
    <property type="entry name" value="INTRADIOL RING-CLEAVAGE DIOXYGENASE PRCA"/>
    <property type="match status" value="1"/>
</dbReference>
<organism evidence="10 11">
    <name type="scientific">Purpureocillium lavendulum</name>
    <dbReference type="NCBI Taxonomy" id="1247861"/>
    <lineage>
        <taxon>Eukaryota</taxon>
        <taxon>Fungi</taxon>
        <taxon>Dikarya</taxon>
        <taxon>Ascomycota</taxon>
        <taxon>Pezizomycotina</taxon>
        <taxon>Sordariomycetes</taxon>
        <taxon>Hypocreomycetidae</taxon>
        <taxon>Hypocreales</taxon>
        <taxon>Ophiocordycipitaceae</taxon>
        <taxon>Purpureocillium</taxon>
    </lineage>
</organism>
<proteinExistence type="inferred from homology"/>
<dbReference type="EMBL" id="JAQHRD010000010">
    <property type="protein sequence ID" value="KAJ6437753.1"/>
    <property type="molecule type" value="Genomic_DNA"/>
</dbReference>
<protein>
    <submittedName>
        <fullName evidence="10">Chlorocatechol 1,2-dioxygenase</fullName>
    </submittedName>
</protein>
<evidence type="ECO:0000256" key="4">
    <source>
        <dbReference type="ARBA" id="ARBA00022964"/>
    </source>
</evidence>
<dbReference type="Gene3D" id="2.60.130.10">
    <property type="entry name" value="Aromatic compound dioxygenase"/>
    <property type="match status" value="1"/>
</dbReference>
<evidence type="ECO:0000313" key="11">
    <source>
        <dbReference type="Proteomes" id="UP001163105"/>
    </source>
</evidence>
<dbReference type="AlphaFoldDB" id="A0AB34FEV6"/>
<name>A0AB34FEV6_9HYPO</name>
<dbReference type="InterPro" id="IPR000627">
    <property type="entry name" value="Intradiol_dOase_C"/>
</dbReference>
<accession>A0AB34FEV6</accession>
<dbReference type="InterPro" id="IPR007535">
    <property type="entry name" value="Catechol_dOase_N"/>
</dbReference>
<dbReference type="CDD" id="cd03461">
    <property type="entry name" value="1_2-HQD"/>
    <property type="match status" value="1"/>
</dbReference>
<dbReference type="InterPro" id="IPR050770">
    <property type="entry name" value="Intradiol_RC_Dioxygenase"/>
</dbReference>
<keyword evidence="11" id="KW-1185">Reference proteome</keyword>
<keyword evidence="4" id="KW-0223">Dioxygenase</keyword>
<evidence type="ECO:0000256" key="3">
    <source>
        <dbReference type="ARBA" id="ARBA00022723"/>
    </source>
</evidence>
<feature type="region of interest" description="Disordered" evidence="7">
    <location>
        <begin position="24"/>
        <end position="59"/>
    </location>
</feature>
<comment type="cofactor">
    <cofactor evidence="1">
        <name>Fe(3+)</name>
        <dbReference type="ChEBI" id="CHEBI:29034"/>
    </cofactor>
</comment>
<dbReference type="GO" id="GO:0018576">
    <property type="term" value="F:catechol 1,2-dioxygenase activity"/>
    <property type="evidence" value="ECO:0007669"/>
    <property type="project" value="InterPro"/>
</dbReference>
<keyword evidence="3" id="KW-0479">Metal-binding</keyword>
<evidence type="ECO:0000256" key="7">
    <source>
        <dbReference type="SAM" id="MobiDB-lite"/>
    </source>
</evidence>
<evidence type="ECO:0000256" key="1">
    <source>
        <dbReference type="ARBA" id="ARBA00001965"/>
    </source>
</evidence>
<dbReference type="GO" id="GO:0009712">
    <property type="term" value="P:catechol-containing compound metabolic process"/>
    <property type="evidence" value="ECO:0007669"/>
    <property type="project" value="InterPro"/>
</dbReference>
<dbReference type="GO" id="GO:0008199">
    <property type="term" value="F:ferric iron binding"/>
    <property type="evidence" value="ECO:0007669"/>
    <property type="project" value="InterPro"/>
</dbReference>
<feature type="domain" description="Catechol dioxygenase N-terminal" evidence="9">
    <location>
        <begin position="83"/>
        <end position="151"/>
    </location>
</feature>
<dbReference type="InterPro" id="IPR039390">
    <property type="entry name" value="1_2-HQD/HQD"/>
</dbReference>
<keyword evidence="5" id="KW-0560">Oxidoreductase</keyword>
<evidence type="ECO:0000313" key="10">
    <source>
        <dbReference type="EMBL" id="KAJ6437753.1"/>
    </source>
</evidence>
<keyword evidence="6" id="KW-0408">Iron</keyword>
<evidence type="ECO:0000259" key="9">
    <source>
        <dbReference type="Pfam" id="PF04444"/>
    </source>
</evidence>
<dbReference type="PANTHER" id="PTHR33711">
    <property type="entry name" value="DIOXYGENASE, PUTATIVE (AFU_ORTHOLOGUE AFUA_2G02910)-RELATED"/>
    <property type="match status" value="1"/>
</dbReference>
<evidence type="ECO:0000256" key="5">
    <source>
        <dbReference type="ARBA" id="ARBA00023002"/>
    </source>
</evidence>
<dbReference type="Proteomes" id="UP001163105">
    <property type="component" value="Unassembled WGS sequence"/>
</dbReference>
<dbReference type="Pfam" id="PF04444">
    <property type="entry name" value="Dioxygenase_N"/>
    <property type="match status" value="1"/>
</dbReference>
<dbReference type="Pfam" id="PF00775">
    <property type="entry name" value="Dioxygenase_C"/>
    <property type="match status" value="1"/>
</dbReference>
<dbReference type="InterPro" id="IPR015889">
    <property type="entry name" value="Intradiol_dOase_core"/>
</dbReference>
<gene>
    <name evidence="10" type="primary">catA</name>
    <name evidence="10" type="ORF">O9K51_09581</name>
</gene>
<sequence>MLVTTTTPRRPPPRRTHHIVTAPHHLGGFTPASARIRSSSRSSSSSMAPAAVSDGQDAAKKSNRFDPLFTQHVIDTMGPNVTPRNRQLFSSLLRHLHDFAREVELTNDEWMTGVHFINAVGQTSTKTRNEAHRVSDVLGLESLVDEIANKIVAEGDVDPTSSSILGPFWSPNAPFRVNGSSIIQDPAPGGRVCRMHGRITDLLTGMPIPGAVFDIWQASSNGKYDFQDPDAQTPNNLRGKFRANDNGEYWFYCYHPTAYSLPTDGPSYDLLTLMDRHPMRPAHIHIMVTHPEFKGCTTQLYPRDDPWLATDTVFAVKDDLILDFKPLEGDDQAELDLEYNVILSPKGYKGKQFGP</sequence>
<feature type="domain" description="Intradiol ring-cleavage dioxygenases" evidence="8">
    <location>
        <begin position="165"/>
        <end position="344"/>
    </location>
</feature>
<evidence type="ECO:0000256" key="2">
    <source>
        <dbReference type="ARBA" id="ARBA00007825"/>
    </source>
</evidence>